<keyword evidence="2" id="KW-1185">Reference proteome</keyword>
<sequence>MVTFEGVKFLHENDINIESIVAKIIKFIFSCSKPSRTLFSVPKSTKMNSFNIETIVANVVKKYNMQKAQKTTLEQWEARLQLLKEDVQPRSPEWVRETGILFRSYVEDEADLSQLYRQTGQKIALEVQRMAFRTVSKT</sequence>
<name>A0A8S1HRI4_9PELO</name>
<dbReference type="AlphaFoldDB" id="A0A8S1HRI4"/>
<accession>A0A8S1HRI4</accession>
<gene>
    <name evidence="1" type="ORF">CAUJ_LOCUS12710</name>
</gene>
<reference evidence="1" key="1">
    <citation type="submission" date="2020-10" db="EMBL/GenBank/DDBJ databases">
        <authorList>
            <person name="Kikuchi T."/>
        </authorList>
    </citation>
    <scope>NUCLEOTIDE SEQUENCE</scope>
    <source>
        <strain evidence="1">NKZ352</strain>
    </source>
</reference>
<dbReference type="Proteomes" id="UP000835052">
    <property type="component" value="Unassembled WGS sequence"/>
</dbReference>
<protein>
    <submittedName>
        <fullName evidence="1">Uncharacterized protein</fullName>
    </submittedName>
</protein>
<evidence type="ECO:0000313" key="2">
    <source>
        <dbReference type="Proteomes" id="UP000835052"/>
    </source>
</evidence>
<proteinExistence type="predicted"/>
<evidence type="ECO:0000313" key="1">
    <source>
        <dbReference type="EMBL" id="CAD6196798.1"/>
    </source>
</evidence>
<dbReference type="EMBL" id="CAJGYM010000079">
    <property type="protein sequence ID" value="CAD6196798.1"/>
    <property type="molecule type" value="Genomic_DNA"/>
</dbReference>
<comment type="caution">
    <text evidence="1">The sequence shown here is derived from an EMBL/GenBank/DDBJ whole genome shotgun (WGS) entry which is preliminary data.</text>
</comment>
<organism evidence="1 2">
    <name type="scientific">Caenorhabditis auriculariae</name>
    <dbReference type="NCBI Taxonomy" id="2777116"/>
    <lineage>
        <taxon>Eukaryota</taxon>
        <taxon>Metazoa</taxon>
        <taxon>Ecdysozoa</taxon>
        <taxon>Nematoda</taxon>
        <taxon>Chromadorea</taxon>
        <taxon>Rhabditida</taxon>
        <taxon>Rhabditina</taxon>
        <taxon>Rhabditomorpha</taxon>
        <taxon>Rhabditoidea</taxon>
        <taxon>Rhabditidae</taxon>
        <taxon>Peloderinae</taxon>
        <taxon>Caenorhabditis</taxon>
    </lineage>
</organism>